<dbReference type="RefSeq" id="WP_049647579.1">
    <property type="nucleotide sequence ID" value="NZ_CABHYF010000001.1"/>
</dbReference>
<dbReference type="Proteomes" id="UP000040841">
    <property type="component" value="Unassembled WGS sequence"/>
</dbReference>
<gene>
    <name evidence="2" type="primary">mrfF_2</name>
    <name evidence="2" type="ORF">ERS008502_02265</name>
</gene>
<protein>
    <submittedName>
        <fullName evidence="2">Exported pilin protein</fullName>
    </submittedName>
</protein>
<accession>A0AA36PM97</accession>
<dbReference type="GO" id="GO:0009289">
    <property type="term" value="C:pilus"/>
    <property type="evidence" value="ECO:0007669"/>
    <property type="project" value="InterPro"/>
</dbReference>
<dbReference type="InterPro" id="IPR000259">
    <property type="entry name" value="Adhesion_dom_fimbrial"/>
</dbReference>
<dbReference type="AlphaFoldDB" id="A0AA36PM97"/>
<dbReference type="InterPro" id="IPR008966">
    <property type="entry name" value="Adhesion_dom_sf"/>
</dbReference>
<proteinExistence type="predicted"/>
<dbReference type="InterPro" id="IPR036937">
    <property type="entry name" value="Adhesion_dom_fimbrial_sf"/>
</dbReference>
<sequence>MAYGEVTSVNISGVILAPPPCVINGSKVIDVDFGNQVMTNLVDGNNYLQTVNYSVVCNNAPSNSMRMQIKGDKADFSTTALKTNNNDLGIELLLEGNKYSGWFNFTYPTLPKLEAVPVKRSGSILETGLFEGAATLVVEYR</sequence>
<organism evidence="2 3">
    <name type="scientific">Yersinia mollaretii</name>
    <dbReference type="NCBI Taxonomy" id="33060"/>
    <lineage>
        <taxon>Bacteria</taxon>
        <taxon>Pseudomonadati</taxon>
        <taxon>Pseudomonadota</taxon>
        <taxon>Gammaproteobacteria</taxon>
        <taxon>Enterobacterales</taxon>
        <taxon>Yersiniaceae</taxon>
        <taxon>Yersinia</taxon>
    </lineage>
</organism>
<dbReference type="SUPFAM" id="SSF49401">
    <property type="entry name" value="Bacterial adhesins"/>
    <property type="match status" value="1"/>
</dbReference>
<reference evidence="2 3" key="1">
    <citation type="submission" date="2015-03" db="EMBL/GenBank/DDBJ databases">
        <authorList>
            <consortium name="Pathogen Informatics"/>
            <person name="Murphy D."/>
        </authorList>
    </citation>
    <scope>NUCLEOTIDE SEQUENCE [LARGE SCALE GENOMIC DNA]</scope>
    <source>
        <strain evidence="2 3">FE82747</strain>
    </source>
</reference>
<evidence type="ECO:0000259" key="1">
    <source>
        <dbReference type="Pfam" id="PF00419"/>
    </source>
</evidence>
<dbReference type="EMBL" id="CQBM01000004">
    <property type="protein sequence ID" value="CNI10636.1"/>
    <property type="molecule type" value="Genomic_DNA"/>
</dbReference>
<evidence type="ECO:0000313" key="2">
    <source>
        <dbReference type="EMBL" id="CNI10636.1"/>
    </source>
</evidence>
<name>A0AA36PM97_YERMO</name>
<dbReference type="GO" id="GO:0007155">
    <property type="term" value="P:cell adhesion"/>
    <property type="evidence" value="ECO:0007669"/>
    <property type="project" value="InterPro"/>
</dbReference>
<dbReference type="Gene3D" id="2.60.40.1090">
    <property type="entry name" value="Fimbrial-type adhesion domain"/>
    <property type="match status" value="1"/>
</dbReference>
<comment type="caution">
    <text evidence="2">The sequence shown here is derived from an EMBL/GenBank/DDBJ whole genome shotgun (WGS) entry which is preliminary data.</text>
</comment>
<dbReference type="Pfam" id="PF00419">
    <property type="entry name" value="Fimbrial"/>
    <property type="match status" value="1"/>
</dbReference>
<evidence type="ECO:0000313" key="3">
    <source>
        <dbReference type="Proteomes" id="UP000040841"/>
    </source>
</evidence>
<feature type="domain" description="Fimbrial-type adhesion" evidence="1">
    <location>
        <begin position="10"/>
        <end position="140"/>
    </location>
</feature>